<dbReference type="Proteomes" id="UP000632774">
    <property type="component" value="Unassembled WGS sequence"/>
</dbReference>
<gene>
    <name evidence="2" type="ORF">IRJ18_17305</name>
</gene>
<keyword evidence="3" id="KW-1185">Reference proteome</keyword>
<dbReference type="EMBL" id="JADFFM010000002">
    <property type="protein sequence ID" value="MBE9668132.1"/>
    <property type="molecule type" value="Genomic_DNA"/>
</dbReference>
<sequence length="61" mass="6270">MKKIRLAMIAAAFILATGAAYATSKAKVGLPDCSTGRCVGTANQCCVDANSNILPGNFVHN</sequence>
<dbReference type="RefSeq" id="WP_194107554.1">
    <property type="nucleotide sequence ID" value="NZ_JADFFM010000002.1"/>
</dbReference>
<evidence type="ECO:0000256" key="1">
    <source>
        <dbReference type="SAM" id="SignalP"/>
    </source>
</evidence>
<feature type="signal peptide" evidence="1">
    <location>
        <begin position="1"/>
        <end position="22"/>
    </location>
</feature>
<proteinExistence type="predicted"/>
<reference evidence="2 3" key="1">
    <citation type="submission" date="2020-10" db="EMBL/GenBank/DDBJ databases">
        <title>Mucilaginibacter mali sp. nov., isolated from rhizosphere soil of apple orchard.</title>
        <authorList>
            <person name="Lee J.-S."/>
            <person name="Kim H.S."/>
            <person name="Kim J.-S."/>
        </authorList>
    </citation>
    <scope>NUCLEOTIDE SEQUENCE [LARGE SCALE GENOMIC DNA]</scope>
    <source>
        <strain evidence="2 3">KCTC 23157</strain>
    </source>
</reference>
<keyword evidence="1" id="KW-0732">Signal</keyword>
<comment type="caution">
    <text evidence="2">The sequence shown here is derived from an EMBL/GenBank/DDBJ whole genome shotgun (WGS) entry which is preliminary data.</text>
</comment>
<evidence type="ECO:0000313" key="2">
    <source>
        <dbReference type="EMBL" id="MBE9668132.1"/>
    </source>
</evidence>
<organism evidence="2 3">
    <name type="scientific">Mucilaginibacter boryungensis</name>
    <dbReference type="NCBI Taxonomy" id="768480"/>
    <lineage>
        <taxon>Bacteria</taxon>
        <taxon>Pseudomonadati</taxon>
        <taxon>Bacteroidota</taxon>
        <taxon>Sphingobacteriia</taxon>
        <taxon>Sphingobacteriales</taxon>
        <taxon>Sphingobacteriaceae</taxon>
        <taxon>Mucilaginibacter</taxon>
    </lineage>
</organism>
<name>A0ABR9XL85_9SPHI</name>
<feature type="chain" id="PRO_5046821677" evidence="1">
    <location>
        <begin position="23"/>
        <end position="61"/>
    </location>
</feature>
<protein>
    <submittedName>
        <fullName evidence="2">Uncharacterized protein</fullName>
    </submittedName>
</protein>
<evidence type="ECO:0000313" key="3">
    <source>
        <dbReference type="Proteomes" id="UP000632774"/>
    </source>
</evidence>
<accession>A0ABR9XL85</accession>